<evidence type="ECO:0000313" key="2">
    <source>
        <dbReference type="Proteomes" id="UP000308600"/>
    </source>
</evidence>
<proteinExistence type="predicted"/>
<dbReference type="Proteomes" id="UP000308600">
    <property type="component" value="Unassembled WGS sequence"/>
</dbReference>
<accession>A0ACD3AS06</accession>
<feature type="non-terminal residue" evidence="1">
    <location>
        <position position="1"/>
    </location>
</feature>
<name>A0ACD3AS06_9AGAR</name>
<sequence length="107" mass="11688">MKYSLVRLFSFCLLLNLLTARFSTVSRSRVVQVTGPNSKLWAPSSASMRMADGWDALDMLPSCPAARRFHLYGLDVSKSPTCFSSGLPMDSSGTVSNYVLVSSSSRL</sequence>
<dbReference type="EMBL" id="ML208350">
    <property type="protein sequence ID" value="TFK68503.1"/>
    <property type="molecule type" value="Genomic_DNA"/>
</dbReference>
<protein>
    <submittedName>
        <fullName evidence="1">Uncharacterized protein</fullName>
    </submittedName>
</protein>
<gene>
    <name evidence="1" type="ORF">BDN72DRAFT_841699</name>
</gene>
<keyword evidence="2" id="KW-1185">Reference proteome</keyword>
<reference evidence="1 2" key="1">
    <citation type="journal article" date="2019" name="Nat. Ecol. Evol.">
        <title>Megaphylogeny resolves global patterns of mushroom evolution.</title>
        <authorList>
            <person name="Varga T."/>
            <person name="Krizsan K."/>
            <person name="Foldi C."/>
            <person name="Dima B."/>
            <person name="Sanchez-Garcia M."/>
            <person name="Sanchez-Ramirez S."/>
            <person name="Szollosi G.J."/>
            <person name="Szarkandi J.G."/>
            <person name="Papp V."/>
            <person name="Albert L."/>
            <person name="Andreopoulos W."/>
            <person name="Angelini C."/>
            <person name="Antonin V."/>
            <person name="Barry K.W."/>
            <person name="Bougher N.L."/>
            <person name="Buchanan P."/>
            <person name="Buyck B."/>
            <person name="Bense V."/>
            <person name="Catcheside P."/>
            <person name="Chovatia M."/>
            <person name="Cooper J."/>
            <person name="Damon W."/>
            <person name="Desjardin D."/>
            <person name="Finy P."/>
            <person name="Geml J."/>
            <person name="Haridas S."/>
            <person name="Hughes K."/>
            <person name="Justo A."/>
            <person name="Karasinski D."/>
            <person name="Kautmanova I."/>
            <person name="Kiss B."/>
            <person name="Kocsube S."/>
            <person name="Kotiranta H."/>
            <person name="LaButti K.M."/>
            <person name="Lechner B.E."/>
            <person name="Liimatainen K."/>
            <person name="Lipzen A."/>
            <person name="Lukacs Z."/>
            <person name="Mihaltcheva S."/>
            <person name="Morgado L.N."/>
            <person name="Niskanen T."/>
            <person name="Noordeloos M.E."/>
            <person name="Ohm R.A."/>
            <person name="Ortiz-Santana B."/>
            <person name="Ovrebo C."/>
            <person name="Racz N."/>
            <person name="Riley R."/>
            <person name="Savchenko A."/>
            <person name="Shiryaev A."/>
            <person name="Soop K."/>
            <person name="Spirin V."/>
            <person name="Szebenyi C."/>
            <person name="Tomsovsky M."/>
            <person name="Tulloss R.E."/>
            <person name="Uehling J."/>
            <person name="Grigoriev I.V."/>
            <person name="Vagvolgyi C."/>
            <person name="Papp T."/>
            <person name="Martin F.M."/>
            <person name="Miettinen O."/>
            <person name="Hibbett D.S."/>
            <person name="Nagy L.G."/>
        </authorList>
    </citation>
    <scope>NUCLEOTIDE SEQUENCE [LARGE SCALE GENOMIC DNA]</scope>
    <source>
        <strain evidence="1 2">NL-1719</strain>
    </source>
</reference>
<organism evidence="1 2">
    <name type="scientific">Pluteus cervinus</name>
    <dbReference type="NCBI Taxonomy" id="181527"/>
    <lineage>
        <taxon>Eukaryota</taxon>
        <taxon>Fungi</taxon>
        <taxon>Dikarya</taxon>
        <taxon>Basidiomycota</taxon>
        <taxon>Agaricomycotina</taxon>
        <taxon>Agaricomycetes</taxon>
        <taxon>Agaricomycetidae</taxon>
        <taxon>Agaricales</taxon>
        <taxon>Pluteineae</taxon>
        <taxon>Pluteaceae</taxon>
        <taxon>Pluteus</taxon>
    </lineage>
</organism>
<evidence type="ECO:0000313" key="1">
    <source>
        <dbReference type="EMBL" id="TFK68503.1"/>
    </source>
</evidence>